<accession>A0A1C6SI77</accession>
<dbReference type="EMBL" id="FMHW01000002">
    <property type="protein sequence ID" value="SCL29244.1"/>
    <property type="molecule type" value="Genomic_DNA"/>
</dbReference>
<dbReference type="Proteomes" id="UP000198959">
    <property type="component" value="Unassembled WGS sequence"/>
</dbReference>
<proteinExistence type="predicted"/>
<dbReference type="SUPFAM" id="SSF53474">
    <property type="entry name" value="alpha/beta-Hydrolases"/>
    <property type="match status" value="1"/>
</dbReference>
<protein>
    <submittedName>
        <fullName evidence="2">3-oxoadipate enol-lactonase</fullName>
    </submittedName>
</protein>
<dbReference type="Pfam" id="PF00561">
    <property type="entry name" value="Abhydrolase_1"/>
    <property type="match status" value="1"/>
</dbReference>
<dbReference type="GO" id="GO:0003824">
    <property type="term" value="F:catalytic activity"/>
    <property type="evidence" value="ECO:0007669"/>
    <property type="project" value="UniProtKB-ARBA"/>
</dbReference>
<evidence type="ECO:0000313" key="2">
    <source>
        <dbReference type="EMBL" id="SCL29244.1"/>
    </source>
</evidence>
<dbReference type="PANTHER" id="PTHR43798">
    <property type="entry name" value="MONOACYLGLYCEROL LIPASE"/>
    <property type="match status" value="1"/>
</dbReference>
<dbReference type="RefSeq" id="WP_091644175.1">
    <property type="nucleotide sequence ID" value="NZ_FMHW01000002.1"/>
</dbReference>
<dbReference type="PANTHER" id="PTHR43798:SF33">
    <property type="entry name" value="HYDROLASE, PUTATIVE (AFU_ORTHOLOGUE AFUA_2G14860)-RELATED"/>
    <property type="match status" value="1"/>
</dbReference>
<dbReference type="GO" id="GO:0016020">
    <property type="term" value="C:membrane"/>
    <property type="evidence" value="ECO:0007669"/>
    <property type="project" value="TreeGrafter"/>
</dbReference>
<dbReference type="AlphaFoldDB" id="A0A1C6SI77"/>
<dbReference type="InterPro" id="IPR000073">
    <property type="entry name" value="AB_hydrolase_1"/>
</dbReference>
<sequence length="274" mass="29552">MAEAARELHRAYYPSRLPQSRDPLLLLNSLATTTEIWRPLLAELTAVTSVLCLDYPGHGRSPARGLPADLDELSRQILQVMDTLGVHRVHVAGVSIGGMSALRLADMVPDRISSITVIGSTPVMDAALWRSRKDIVQHWGTRDLVPDVIRRWFTPEFCRAHPDIVAEYSGMLESTADSAYAAFSDVLAASDLRERLSGISCPTLIVSGTHDPAATVADGESMAARIPGARFAAIDGAAHMLQAMAPARVAELIVESVLRGEQGSARIGAVDRRV</sequence>
<dbReference type="InterPro" id="IPR050266">
    <property type="entry name" value="AB_hydrolase_sf"/>
</dbReference>
<evidence type="ECO:0000259" key="1">
    <source>
        <dbReference type="Pfam" id="PF00561"/>
    </source>
</evidence>
<dbReference type="InterPro" id="IPR029058">
    <property type="entry name" value="AB_hydrolase_fold"/>
</dbReference>
<reference evidence="3" key="1">
    <citation type="submission" date="2016-06" db="EMBL/GenBank/DDBJ databases">
        <authorList>
            <person name="Varghese N."/>
            <person name="Submissions Spin"/>
        </authorList>
    </citation>
    <scope>NUCLEOTIDE SEQUENCE [LARGE SCALE GENOMIC DNA]</scope>
    <source>
        <strain evidence="3">DSM 43817</strain>
    </source>
</reference>
<name>A0A1C6SI77_9ACTN</name>
<dbReference type="OrthoDB" id="9802489at2"/>
<dbReference type="PRINTS" id="PR00111">
    <property type="entry name" value="ABHYDROLASE"/>
</dbReference>
<dbReference type="STRING" id="145854.GA0074692_2690"/>
<keyword evidence="3" id="KW-1185">Reference proteome</keyword>
<organism evidence="2 3">
    <name type="scientific">Micromonospora pallida</name>
    <dbReference type="NCBI Taxonomy" id="145854"/>
    <lineage>
        <taxon>Bacteria</taxon>
        <taxon>Bacillati</taxon>
        <taxon>Actinomycetota</taxon>
        <taxon>Actinomycetes</taxon>
        <taxon>Micromonosporales</taxon>
        <taxon>Micromonosporaceae</taxon>
        <taxon>Micromonospora</taxon>
    </lineage>
</organism>
<evidence type="ECO:0000313" key="3">
    <source>
        <dbReference type="Proteomes" id="UP000198959"/>
    </source>
</evidence>
<gene>
    <name evidence="2" type="ORF">GA0074692_2690</name>
</gene>
<feature type="domain" description="AB hydrolase-1" evidence="1">
    <location>
        <begin position="23"/>
        <end position="242"/>
    </location>
</feature>
<dbReference type="Gene3D" id="3.40.50.1820">
    <property type="entry name" value="alpha/beta hydrolase"/>
    <property type="match status" value="1"/>
</dbReference>